<protein>
    <submittedName>
        <fullName evidence="13">CDK5RAP1-like protein</fullName>
    </submittedName>
</protein>
<keyword evidence="4" id="KW-0949">S-adenosyl-L-methionine</keyword>
<keyword evidence="3" id="KW-0004">4Fe-4S</keyword>
<evidence type="ECO:0000256" key="2">
    <source>
        <dbReference type="ARBA" id="ARBA00009815"/>
    </source>
</evidence>
<dbReference type="FunFam" id="3.80.30.20:FF:000003">
    <property type="entry name" value="CDK5 regulatory subunit-associated protein 1"/>
    <property type="match status" value="1"/>
</dbReference>
<dbReference type="InterPro" id="IPR011009">
    <property type="entry name" value="Kinase-like_dom_sf"/>
</dbReference>
<keyword evidence="5" id="KW-0479">Metal-binding</keyword>
<dbReference type="Gene3D" id="3.80.30.20">
    <property type="entry name" value="tm_1862 like domain"/>
    <property type="match status" value="1"/>
</dbReference>
<feature type="compositionally biased region" description="Polar residues" evidence="8">
    <location>
        <begin position="1"/>
        <end position="16"/>
    </location>
</feature>
<organism evidence="13 14">
    <name type="scientific">Hibiscus syriacus</name>
    <name type="common">Rose of Sharon</name>
    <dbReference type="NCBI Taxonomy" id="106335"/>
    <lineage>
        <taxon>Eukaryota</taxon>
        <taxon>Viridiplantae</taxon>
        <taxon>Streptophyta</taxon>
        <taxon>Embryophyta</taxon>
        <taxon>Tracheophyta</taxon>
        <taxon>Spermatophyta</taxon>
        <taxon>Magnoliopsida</taxon>
        <taxon>eudicotyledons</taxon>
        <taxon>Gunneridae</taxon>
        <taxon>Pentapetalae</taxon>
        <taxon>rosids</taxon>
        <taxon>malvids</taxon>
        <taxon>Malvales</taxon>
        <taxon>Malvaceae</taxon>
        <taxon>Malvoideae</taxon>
        <taxon>Hibiscus</taxon>
    </lineage>
</organism>
<dbReference type="Pfam" id="PF00650">
    <property type="entry name" value="CRAL_TRIO"/>
    <property type="match status" value="1"/>
</dbReference>
<dbReference type="PROSITE" id="PS51918">
    <property type="entry name" value="RADICAL_SAM"/>
    <property type="match status" value="1"/>
</dbReference>
<dbReference type="CDD" id="cd00170">
    <property type="entry name" value="SEC14"/>
    <property type="match status" value="1"/>
</dbReference>
<dbReference type="GO" id="GO:0005739">
    <property type="term" value="C:mitochondrion"/>
    <property type="evidence" value="ECO:0007669"/>
    <property type="project" value="TreeGrafter"/>
</dbReference>
<dbReference type="Gene3D" id="3.30.200.20">
    <property type="entry name" value="Phosphorylase Kinase, domain 1"/>
    <property type="match status" value="1"/>
</dbReference>
<evidence type="ECO:0000256" key="4">
    <source>
        <dbReference type="ARBA" id="ARBA00022691"/>
    </source>
</evidence>
<dbReference type="Gene3D" id="3.40.525.10">
    <property type="entry name" value="CRAL-TRIO lipid binding domain"/>
    <property type="match status" value="2"/>
</dbReference>
<dbReference type="InterPro" id="IPR000719">
    <property type="entry name" value="Prot_kinase_dom"/>
</dbReference>
<dbReference type="EMBL" id="VEPZ02001421">
    <property type="protein sequence ID" value="KAE8674011.1"/>
    <property type="molecule type" value="Genomic_DNA"/>
</dbReference>
<dbReference type="SUPFAM" id="SSF46938">
    <property type="entry name" value="CRAL/TRIO N-terminal domain"/>
    <property type="match status" value="1"/>
</dbReference>
<name>A0A6A2XDY6_HIBSY</name>
<dbReference type="SUPFAM" id="SSF52087">
    <property type="entry name" value="CRAL/TRIO domain"/>
    <property type="match status" value="1"/>
</dbReference>
<dbReference type="GO" id="GO:0005524">
    <property type="term" value="F:ATP binding"/>
    <property type="evidence" value="ECO:0007669"/>
    <property type="project" value="InterPro"/>
</dbReference>
<comment type="caution">
    <text evidence="13">The sequence shown here is derived from an EMBL/GenBank/DDBJ whole genome shotgun (WGS) entry which is preliminary data.</text>
</comment>
<dbReference type="Gene3D" id="1.10.8.20">
    <property type="entry name" value="N-terminal domain of phosphatidylinositol transfer protein sec14p"/>
    <property type="match status" value="1"/>
</dbReference>
<dbReference type="InterPro" id="IPR002792">
    <property type="entry name" value="TRAM_dom"/>
</dbReference>
<dbReference type="GO" id="GO:0004672">
    <property type="term" value="F:protein kinase activity"/>
    <property type="evidence" value="ECO:0007669"/>
    <property type="project" value="InterPro"/>
</dbReference>
<dbReference type="InterPro" id="IPR038135">
    <property type="entry name" value="Methylthiotransferase_N_sf"/>
</dbReference>
<feature type="domain" description="MTTase N-terminal" evidence="11">
    <location>
        <begin position="1002"/>
        <end position="1111"/>
    </location>
</feature>
<dbReference type="NCBIfam" id="TIGR00089">
    <property type="entry name" value="MiaB/RimO family radical SAM methylthiotransferase"/>
    <property type="match status" value="1"/>
</dbReference>
<dbReference type="InterPro" id="IPR036273">
    <property type="entry name" value="CRAL/TRIO_N_dom_sf"/>
</dbReference>
<dbReference type="SFLD" id="SFLDG01061">
    <property type="entry name" value="methylthiotransferase"/>
    <property type="match status" value="1"/>
</dbReference>
<comment type="cofactor">
    <cofactor evidence="1">
        <name>[4Fe-4S] cluster</name>
        <dbReference type="ChEBI" id="CHEBI:49883"/>
    </cofactor>
</comment>
<dbReference type="InterPro" id="IPR013848">
    <property type="entry name" value="Methylthiotransferase_N"/>
</dbReference>
<dbReference type="Gene3D" id="3.40.50.12160">
    <property type="entry name" value="Methylthiotransferase, N-terminal domain"/>
    <property type="match status" value="1"/>
</dbReference>
<dbReference type="SUPFAM" id="SSF102114">
    <property type="entry name" value="Radical SAM enzymes"/>
    <property type="match status" value="1"/>
</dbReference>
<evidence type="ECO:0000256" key="7">
    <source>
        <dbReference type="ARBA" id="ARBA00023014"/>
    </source>
</evidence>
<feature type="domain" description="Radical SAM core" evidence="12">
    <location>
        <begin position="1135"/>
        <end position="1390"/>
    </location>
</feature>
<dbReference type="Gene3D" id="1.10.510.10">
    <property type="entry name" value="Transferase(Phosphotransferase) domain 1"/>
    <property type="match status" value="2"/>
</dbReference>
<dbReference type="PROSITE" id="PS50926">
    <property type="entry name" value="TRAM"/>
    <property type="match status" value="1"/>
</dbReference>
<comment type="similarity">
    <text evidence="2">Belongs to the methylthiotransferase family. MiaB subfamily.</text>
</comment>
<evidence type="ECO:0000256" key="8">
    <source>
        <dbReference type="SAM" id="MobiDB-lite"/>
    </source>
</evidence>
<dbReference type="InterPro" id="IPR001251">
    <property type="entry name" value="CRAL-TRIO_dom"/>
</dbReference>
<keyword evidence="7" id="KW-0411">Iron-sulfur</keyword>
<feature type="region of interest" description="Disordered" evidence="8">
    <location>
        <begin position="329"/>
        <end position="387"/>
    </location>
</feature>
<evidence type="ECO:0000313" key="13">
    <source>
        <dbReference type="EMBL" id="KAE8674011.1"/>
    </source>
</evidence>
<evidence type="ECO:0000256" key="5">
    <source>
        <dbReference type="ARBA" id="ARBA00022723"/>
    </source>
</evidence>
<dbReference type="GO" id="GO:0035597">
    <property type="term" value="F:tRNA-2-methylthio-N(6)-dimethylallyladenosine(37) synthase activity"/>
    <property type="evidence" value="ECO:0007669"/>
    <property type="project" value="TreeGrafter"/>
</dbReference>
<dbReference type="InterPro" id="IPR058240">
    <property type="entry name" value="rSAM_sf"/>
</dbReference>
<evidence type="ECO:0000259" key="10">
    <source>
        <dbReference type="PROSITE" id="PS50926"/>
    </source>
</evidence>
<dbReference type="Pfam" id="PF04055">
    <property type="entry name" value="Radical_SAM"/>
    <property type="match status" value="1"/>
</dbReference>
<dbReference type="SFLD" id="SFLDS00029">
    <property type="entry name" value="Radical_SAM"/>
    <property type="match status" value="1"/>
</dbReference>
<evidence type="ECO:0000259" key="9">
    <source>
        <dbReference type="PROSITE" id="PS50191"/>
    </source>
</evidence>
<dbReference type="CDD" id="cd01335">
    <property type="entry name" value="Radical_SAM"/>
    <property type="match status" value="1"/>
</dbReference>
<dbReference type="PROSITE" id="PS50191">
    <property type="entry name" value="CRAL_TRIO"/>
    <property type="match status" value="1"/>
</dbReference>
<dbReference type="InterPro" id="IPR020612">
    <property type="entry name" value="Methylthiotransferase_CS"/>
</dbReference>
<dbReference type="GO" id="GO:0080090">
    <property type="term" value="P:regulation of primary metabolic process"/>
    <property type="evidence" value="ECO:0007669"/>
    <property type="project" value="UniProtKB-ARBA"/>
</dbReference>
<dbReference type="PROSITE" id="PS51449">
    <property type="entry name" value="MTTASE_N"/>
    <property type="match status" value="1"/>
</dbReference>
<keyword evidence="14" id="KW-1185">Reference proteome</keyword>
<dbReference type="SMART" id="SM00729">
    <property type="entry name" value="Elp3"/>
    <property type="match status" value="1"/>
</dbReference>
<dbReference type="PANTHER" id="PTHR43020">
    <property type="entry name" value="CDK5 REGULATORY SUBUNIT-ASSOCIATED PROTEIN 1"/>
    <property type="match status" value="1"/>
</dbReference>
<feature type="domain" description="CRAL-TRIO" evidence="9">
    <location>
        <begin position="157"/>
        <end position="272"/>
    </location>
</feature>
<feature type="compositionally biased region" description="Basic and acidic residues" evidence="8">
    <location>
        <begin position="344"/>
        <end position="355"/>
    </location>
</feature>
<dbReference type="InterPro" id="IPR005839">
    <property type="entry name" value="Methylthiotransferase"/>
</dbReference>
<evidence type="ECO:0000256" key="3">
    <source>
        <dbReference type="ARBA" id="ARBA00022485"/>
    </source>
</evidence>
<dbReference type="Pfam" id="PF00919">
    <property type="entry name" value="UPF0004"/>
    <property type="match status" value="1"/>
</dbReference>
<reference evidence="13" key="1">
    <citation type="submission" date="2019-09" db="EMBL/GenBank/DDBJ databases">
        <title>Draft genome information of white flower Hibiscus syriacus.</title>
        <authorList>
            <person name="Kim Y.-M."/>
        </authorList>
    </citation>
    <scope>NUCLEOTIDE SEQUENCE [LARGE SCALE GENOMIC DNA]</scope>
    <source>
        <strain evidence="13">YM2019G1</strain>
    </source>
</reference>
<evidence type="ECO:0000259" key="12">
    <source>
        <dbReference type="PROSITE" id="PS51918"/>
    </source>
</evidence>
<dbReference type="SUPFAM" id="SSF56112">
    <property type="entry name" value="Protein kinase-like (PK-like)"/>
    <property type="match status" value="1"/>
</dbReference>
<feature type="domain" description="TRAM" evidence="10">
    <location>
        <begin position="1369"/>
        <end position="1446"/>
    </location>
</feature>
<dbReference type="GO" id="GO:0060255">
    <property type="term" value="P:regulation of macromolecule metabolic process"/>
    <property type="evidence" value="ECO:0007669"/>
    <property type="project" value="UniProtKB-ARBA"/>
</dbReference>
<dbReference type="InterPro" id="IPR006638">
    <property type="entry name" value="Elp3/MiaA/NifB-like_rSAM"/>
</dbReference>
<dbReference type="GO" id="GO:0051539">
    <property type="term" value="F:4 iron, 4 sulfur cluster binding"/>
    <property type="evidence" value="ECO:0007669"/>
    <property type="project" value="UniProtKB-KW"/>
</dbReference>
<dbReference type="GO" id="GO:0005829">
    <property type="term" value="C:cytosol"/>
    <property type="evidence" value="ECO:0007669"/>
    <property type="project" value="TreeGrafter"/>
</dbReference>
<dbReference type="InterPro" id="IPR023404">
    <property type="entry name" value="rSAM_horseshoe"/>
</dbReference>
<dbReference type="PANTHER" id="PTHR43020:SF2">
    <property type="entry name" value="MITOCHONDRIAL TRNA METHYLTHIOTRANSFERASE CDK5RAP1"/>
    <property type="match status" value="1"/>
</dbReference>
<dbReference type="Proteomes" id="UP000436088">
    <property type="component" value="Unassembled WGS sequence"/>
</dbReference>
<proteinExistence type="inferred from homology"/>
<gene>
    <name evidence="13" type="ORF">F3Y22_tig00111769pilonHSYRG00262</name>
</gene>
<dbReference type="Pfam" id="PF01938">
    <property type="entry name" value="TRAM"/>
    <property type="match status" value="1"/>
</dbReference>
<dbReference type="PROSITE" id="PS01278">
    <property type="entry name" value="MTTASE_RADICAL"/>
    <property type="match status" value="1"/>
</dbReference>
<dbReference type="SMART" id="SM00516">
    <property type="entry name" value="SEC14"/>
    <property type="match status" value="1"/>
</dbReference>
<dbReference type="InterPro" id="IPR007197">
    <property type="entry name" value="rSAM"/>
</dbReference>
<accession>A0A6A2XDY6</accession>
<dbReference type="FunFam" id="3.40.50.12160:FF:000003">
    <property type="entry name" value="CDK5 regulatory subunit-associated protein 1"/>
    <property type="match status" value="1"/>
</dbReference>
<sequence>MDGSTKTTTRSASNKLRSSMSKRGRRSSKVMSIEIDDERIRRSRSRLIPCVRHLYRRTSYLQDMMIIIHCSGFYLSEFISLRSTRLTYWIGVRKMINGFTCEPNCRMQVQERFELQAQFLKARRFDMEKTKEMWTNMLQWRQEFGTDTIFEDFDFKEHSEVLKYYPQGYHGVDKDGRPVYIERLGMVDAGKLMQVTTMDRYLKYHVREFEKTFQMKFPACSIAAKKHIDQSTTLLDVNGVGLKSFTKAARDLVGSLQKIDDFKSCSSMPVLVLECCGTLSSLSLILRPQPRSIELPDFLGGTCTCAEHGGCMVSDKGPWKDPEIIKMVQSGAHKSSKQSQAESTEEKTASEDKTVPTETTPASDSLGAEPVPDAADKPSNNQIEHSEPAPVLDIVPKASMEIVPVVKEPKDLALQKREQMIICSSTKRFFYQSESRKTPDVISSPLFNVCDLCYGSCHHVKVARNMPIKASDVRHALPLPQRLAAINMQSTTMPPEKEEMLNSALSRADALEQELMATKKSLEDQLLSSRSSRNILKKGRRKEDFIVLVKDEMLKADRCRGNRRRGNEQSMTEYAVIRWYRASVLLLCRDNYGTSIDVWSVGCIFAKILGQNESFLEQNAATRLKLIINVLGCQQRIFSLLIIPKLDQVTSRITAREALLHPYLSGLYDPRSNQPAQVPIDLETDENMREPMVREMMWTEMLHCYLEVASFNMPKRITAREALLHPYLSGLYDPRSNQPAQVPIDLETDENMREPMVREMMWTEMLHCYLEVASFNMPRTLSRHPPRNGNQLSRPVKLEVPSGAIWQVKLTKSDEWVWLLKEDLQISNITVGEKKRKWNCFEARGFIIKRSISEPGFDPGTSVAAETLRFEPFRFPYRHIQLSWEEQTQSSHTKEVVPMASVFSQPGCCFRIHRRCRFSSLRFFSSTPFASNPHSHRHFSHSPIKKSFALDVSRSFSQSHHLLKADVPSLHHFTAQSSVTASQPPLDILTGDESVAEVASRGRIYHETYGCQMNINDMEIVLSIMKNAGYNETVEVPESAEIIFINTCAIRDNAEQKMGRSQSLRPPKVVVLGCMAERLKDKILDADKMVDVVCGPDAYRDLPRLLEEVDYCRKGINTLLSLEETYADISPVRISKNAVMAFVSVMRGCNNMCSFCIVPFTRGRERSRPVESIVKEVGELWENGVKEVTLLGQNVNSYNDTSGSEKEVEPGNSWELSEGFKSMCKVKNTGLRFADLLDRISTEFPEMRFRYTSPHPKDFPDELLYVMRDRHNICKCIHLPAQTGSSTLLERMRRGYSREAYLELVQKIRTIIPDVGISSDFICGFCGEIEEEHKDTVSLIKAVGYDMAFMFAYMREKTHAHRNYTDDVPEEVGTIQLVLVEGPNKKTPETELVGKSDRGHRVLFANLPLLDRDNLMDGKRNPAVGDYVEVHITKSTRTSLHGEALAITKLTTFYNMWRMMQLPVVSEVENWPHFTAVHQVVF</sequence>
<dbReference type="SFLD" id="SFLDF00413">
    <property type="entry name" value="CDK5RAP1"/>
    <property type="match status" value="1"/>
</dbReference>
<evidence type="ECO:0000256" key="6">
    <source>
        <dbReference type="ARBA" id="ARBA00023004"/>
    </source>
</evidence>
<dbReference type="GO" id="GO:0046872">
    <property type="term" value="F:metal ion binding"/>
    <property type="evidence" value="ECO:0007669"/>
    <property type="project" value="UniProtKB-KW"/>
</dbReference>
<feature type="region of interest" description="Disordered" evidence="8">
    <location>
        <begin position="1"/>
        <end position="30"/>
    </location>
</feature>
<dbReference type="SFLD" id="SFLDG01082">
    <property type="entry name" value="B12-binding_domain_containing"/>
    <property type="match status" value="1"/>
</dbReference>
<dbReference type="Pfam" id="PF00069">
    <property type="entry name" value="Pkinase"/>
    <property type="match status" value="1"/>
</dbReference>
<evidence type="ECO:0000256" key="1">
    <source>
        <dbReference type="ARBA" id="ARBA00001966"/>
    </source>
</evidence>
<evidence type="ECO:0000313" key="14">
    <source>
        <dbReference type="Proteomes" id="UP000436088"/>
    </source>
</evidence>
<evidence type="ECO:0000259" key="11">
    <source>
        <dbReference type="PROSITE" id="PS51449"/>
    </source>
</evidence>
<dbReference type="InterPro" id="IPR036865">
    <property type="entry name" value="CRAL-TRIO_dom_sf"/>
</dbReference>
<keyword evidence="6" id="KW-0408">Iron</keyword>